<name>A0A1N6XU58_9GAMM</name>
<dbReference type="EMBL" id="FTLW01000005">
    <property type="protein sequence ID" value="SIR05836.1"/>
    <property type="molecule type" value="Genomic_DNA"/>
</dbReference>
<feature type="transmembrane region" description="Helical" evidence="1">
    <location>
        <begin position="74"/>
        <end position="96"/>
    </location>
</feature>
<dbReference type="STRING" id="1604334.SAMN05421546_2345"/>
<dbReference type="RefSeq" id="WP_076588371.1">
    <property type="nucleotide sequence ID" value="NZ_FTLW01000005.1"/>
</dbReference>
<dbReference type="Pfam" id="PF11026">
    <property type="entry name" value="DUF2721"/>
    <property type="match status" value="1"/>
</dbReference>
<dbReference type="Proteomes" id="UP000241788">
    <property type="component" value="Unassembled WGS sequence"/>
</dbReference>
<gene>
    <name evidence="2" type="ORF">SAMN05421546_2345</name>
</gene>
<keyword evidence="3" id="KW-1185">Reference proteome</keyword>
<evidence type="ECO:0000313" key="3">
    <source>
        <dbReference type="Proteomes" id="UP000241788"/>
    </source>
</evidence>
<accession>A0A1N6XU58</accession>
<organism evidence="2 3">
    <name type="scientific">Solilutibacter tolerans</name>
    <dbReference type="NCBI Taxonomy" id="1604334"/>
    <lineage>
        <taxon>Bacteria</taxon>
        <taxon>Pseudomonadati</taxon>
        <taxon>Pseudomonadota</taxon>
        <taxon>Gammaproteobacteria</taxon>
        <taxon>Lysobacterales</taxon>
        <taxon>Lysobacteraceae</taxon>
        <taxon>Solilutibacter</taxon>
    </lineage>
</organism>
<keyword evidence="1" id="KW-0472">Membrane</keyword>
<feature type="transmembrane region" description="Helical" evidence="1">
    <location>
        <begin position="108"/>
        <end position="129"/>
    </location>
</feature>
<protein>
    <recommendedName>
        <fullName evidence="4">DUF2721 domain-containing protein</fullName>
    </recommendedName>
</protein>
<keyword evidence="1" id="KW-0812">Transmembrane</keyword>
<keyword evidence="1" id="KW-1133">Transmembrane helix</keyword>
<evidence type="ECO:0000313" key="2">
    <source>
        <dbReference type="EMBL" id="SIR05836.1"/>
    </source>
</evidence>
<dbReference type="InterPro" id="IPR021279">
    <property type="entry name" value="DUF2721"/>
</dbReference>
<sequence length="152" mass="16848">MFQFLDTAHHAILTAMLAPALLMTATASLLVSANTRLARVVDRLRSLIVEWAHDAPDREHRDIQINRHRQRAQWVLRACQMLYLGMGSFVGTSLALAGDAFLGFKLGMIPTVLALIGVAFLLGACFAMWREVSLAVGSFDVELDQELARRRA</sequence>
<feature type="transmembrane region" description="Helical" evidence="1">
    <location>
        <begin position="12"/>
        <end position="33"/>
    </location>
</feature>
<evidence type="ECO:0000256" key="1">
    <source>
        <dbReference type="SAM" id="Phobius"/>
    </source>
</evidence>
<reference evidence="3" key="1">
    <citation type="submission" date="2017-01" db="EMBL/GenBank/DDBJ databases">
        <authorList>
            <person name="Varghese N."/>
            <person name="Submissions S."/>
        </authorList>
    </citation>
    <scope>NUCLEOTIDE SEQUENCE [LARGE SCALE GENOMIC DNA]</scope>
    <source>
        <strain evidence="3">UM1</strain>
    </source>
</reference>
<evidence type="ECO:0008006" key="4">
    <source>
        <dbReference type="Google" id="ProtNLM"/>
    </source>
</evidence>
<proteinExistence type="predicted"/>
<dbReference type="OrthoDB" id="5985965at2"/>
<dbReference type="AlphaFoldDB" id="A0A1N6XU58"/>